<dbReference type="VGNC" id="VGNC:20380">
    <property type="gene designation" value="MS4A7"/>
</dbReference>
<dbReference type="Ensembl" id="ENSECAT00000018383.3">
    <property type="protein sequence ID" value="ENSECAP00000014995.2"/>
    <property type="gene ID" value="ENSECAG00000017347.4"/>
</dbReference>
<dbReference type="GO" id="GO:0007166">
    <property type="term" value="P:cell surface receptor signaling pathway"/>
    <property type="evidence" value="ECO:0000318"/>
    <property type="project" value="GO_Central"/>
</dbReference>
<organism evidence="7 8">
    <name type="scientific">Equus caballus</name>
    <name type="common">Horse</name>
    <dbReference type="NCBI Taxonomy" id="9796"/>
    <lineage>
        <taxon>Eukaryota</taxon>
        <taxon>Metazoa</taxon>
        <taxon>Chordata</taxon>
        <taxon>Craniata</taxon>
        <taxon>Vertebrata</taxon>
        <taxon>Euteleostomi</taxon>
        <taxon>Mammalia</taxon>
        <taxon>Eutheria</taxon>
        <taxon>Laurasiatheria</taxon>
        <taxon>Perissodactyla</taxon>
        <taxon>Equidae</taxon>
        <taxon>Equus</taxon>
    </lineage>
</organism>
<dbReference type="InterPro" id="IPR007237">
    <property type="entry name" value="CD20-like"/>
</dbReference>
<evidence type="ECO:0000256" key="6">
    <source>
        <dbReference type="SAM" id="Phobius"/>
    </source>
</evidence>
<evidence type="ECO:0000313" key="7">
    <source>
        <dbReference type="Ensembl" id="ENSECAP00000014995.2"/>
    </source>
</evidence>
<dbReference type="Pfam" id="PF04103">
    <property type="entry name" value="CD20"/>
    <property type="match status" value="2"/>
</dbReference>
<keyword evidence="8" id="KW-1185">Reference proteome</keyword>
<dbReference type="InParanoid" id="F6ZWA6"/>
<feature type="transmembrane region" description="Helical" evidence="6">
    <location>
        <begin position="143"/>
        <end position="169"/>
    </location>
</feature>
<evidence type="ECO:0000256" key="4">
    <source>
        <dbReference type="ARBA" id="ARBA00022989"/>
    </source>
</evidence>
<comment type="subcellular location">
    <subcellularLocation>
        <location evidence="1">Membrane</location>
        <topology evidence="1">Multi-pass membrane protein</topology>
    </subcellularLocation>
</comment>
<reference evidence="7" key="3">
    <citation type="submission" date="2025-09" db="UniProtKB">
        <authorList>
            <consortium name="Ensembl"/>
        </authorList>
    </citation>
    <scope>IDENTIFICATION</scope>
    <source>
        <strain evidence="7">Thoroughbred</strain>
    </source>
</reference>
<dbReference type="PaxDb" id="9796-ENSECAP00000014995"/>
<dbReference type="AlphaFoldDB" id="F6ZWA6"/>
<dbReference type="PANTHER" id="PTHR23320:SF8">
    <property type="entry name" value="MEMBRANE-SPANNING 4-DOMAINS SUBFAMILY A MEMBER 7"/>
    <property type="match status" value="1"/>
</dbReference>
<evidence type="ECO:0000313" key="8">
    <source>
        <dbReference type="Proteomes" id="UP000002281"/>
    </source>
</evidence>
<accession>F6ZWA6</accession>
<keyword evidence="3 6" id="KW-0812">Transmembrane</keyword>
<feature type="transmembrane region" description="Helical" evidence="6">
    <location>
        <begin position="47"/>
        <end position="67"/>
    </location>
</feature>
<name>F6ZWA6_HORSE</name>
<evidence type="ECO:0000256" key="1">
    <source>
        <dbReference type="ARBA" id="ARBA00004141"/>
    </source>
</evidence>
<dbReference type="GO" id="GO:0005802">
    <property type="term" value="C:trans-Golgi network"/>
    <property type="evidence" value="ECO:0000318"/>
    <property type="project" value="GO_Central"/>
</dbReference>
<dbReference type="Proteomes" id="UP000002281">
    <property type="component" value="Chromosome 12"/>
</dbReference>
<dbReference type="ExpressionAtlas" id="F6ZWA6">
    <property type="expression patterns" value="baseline"/>
</dbReference>
<evidence type="ECO:0000256" key="3">
    <source>
        <dbReference type="ARBA" id="ARBA00022692"/>
    </source>
</evidence>
<evidence type="ECO:0000313" key="9">
    <source>
        <dbReference type="VGNC" id="VGNC:20380"/>
    </source>
</evidence>
<feature type="transmembrane region" description="Helical" evidence="6">
    <location>
        <begin position="87"/>
        <end position="106"/>
    </location>
</feature>
<dbReference type="InterPro" id="IPR030417">
    <property type="entry name" value="MS4A"/>
</dbReference>
<dbReference type="PANTHER" id="PTHR23320">
    <property type="entry name" value="MEMBRANE-SPANNING 4-DOMAINS SUBFAMILY A MS4A -RELATED"/>
    <property type="match status" value="1"/>
</dbReference>
<proteinExistence type="inferred from homology"/>
<gene>
    <name evidence="7 9" type="primary">MS4A7</name>
</gene>
<reference evidence="7" key="2">
    <citation type="submission" date="2025-08" db="UniProtKB">
        <authorList>
            <consortium name="Ensembl"/>
        </authorList>
    </citation>
    <scope>IDENTIFICATION</scope>
    <source>
        <strain evidence="7">Thoroughbred</strain>
    </source>
</reference>
<keyword evidence="4 6" id="KW-1133">Transmembrane helix</keyword>
<dbReference type="FunCoup" id="F6ZWA6">
    <property type="interactions" value="91"/>
</dbReference>
<protein>
    <submittedName>
        <fullName evidence="7">Membrane spanning 4-domains A7</fullName>
    </submittedName>
</protein>
<dbReference type="HOGENOM" id="CLU_089673_0_0_1"/>
<feature type="transmembrane region" description="Helical" evidence="6">
    <location>
        <begin position="208"/>
        <end position="240"/>
    </location>
</feature>
<dbReference type="Bgee" id="ENSECAG00000017347">
    <property type="expression patterns" value="Expressed in blood and 20 other cell types or tissues"/>
</dbReference>
<comment type="similarity">
    <text evidence="2">Belongs to the MS4A family.</text>
</comment>
<sequence length="273" mass="29453">MLSEPKTKGGFDFFTPKGIISPEKEKLEHTYQKEDNLHNGLEKEATVLGTIHILCSVTISSLGAILISAPYSSNFNPAVSTILMSGYPFGGALCFAVTGFLSIISGKKSAKAFGQRQKCVGLDPVAMSSNPSKTRNYRIVGAFLTKAMSSLTSSAVSSVAAGAGLLLLADSLVALRTASQQCESGKEYLSSLPYSRYYYSSYEVKDCFLAGVSLIGVLVVMLTFTVLELLLAAYASVLWWKLVYSKNSGSAFSLPWSQDNIQQVKKNSSRSWI</sequence>
<dbReference type="GeneTree" id="ENSGT00940000162779"/>
<dbReference type="OMA" id="PYSSHFN"/>
<reference evidence="7 8" key="1">
    <citation type="journal article" date="2009" name="Science">
        <title>Genome sequence, comparative analysis, and population genetics of the domestic horse.</title>
        <authorList>
            <consortium name="Broad Institute Genome Sequencing Platform"/>
            <consortium name="Broad Institute Whole Genome Assembly Team"/>
            <person name="Wade C.M."/>
            <person name="Giulotto E."/>
            <person name="Sigurdsson S."/>
            <person name="Zoli M."/>
            <person name="Gnerre S."/>
            <person name="Imsland F."/>
            <person name="Lear T.L."/>
            <person name="Adelson D.L."/>
            <person name="Bailey E."/>
            <person name="Bellone R.R."/>
            <person name="Bloecker H."/>
            <person name="Distl O."/>
            <person name="Edgar R.C."/>
            <person name="Garber M."/>
            <person name="Leeb T."/>
            <person name="Mauceli E."/>
            <person name="MacLeod J.N."/>
            <person name="Penedo M.C.T."/>
            <person name="Raison J.M."/>
            <person name="Sharpe T."/>
            <person name="Vogel J."/>
            <person name="Andersson L."/>
            <person name="Antczak D.F."/>
            <person name="Biagi T."/>
            <person name="Binns M.M."/>
            <person name="Chowdhary B.P."/>
            <person name="Coleman S.J."/>
            <person name="Della Valle G."/>
            <person name="Fryc S."/>
            <person name="Guerin G."/>
            <person name="Hasegawa T."/>
            <person name="Hill E.W."/>
            <person name="Jurka J."/>
            <person name="Kiialainen A."/>
            <person name="Lindgren G."/>
            <person name="Liu J."/>
            <person name="Magnani E."/>
            <person name="Mickelson J.R."/>
            <person name="Murray J."/>
            <person name="Nergadze S.G."/>
            <person name="Onofrio R."/>
            <person name="Pedroni S."/>
            <person name="Piras M.F."/>
            <person name="Raudsepp T."/>
            <person name="Rocchi M."/>
            <person name="Roeed K.H."/>
            <person name="Ryder O.A."/>
            <person name="Searle S."/>
            <person name="Skow L."/>
            <person name="Swinburne J.E."/>
            <person name="Syvaenen A.C."/>
            <person name="Tozaki T."/>
            <person name="Valberg S.J."/>
            <person name="Vaudin M."/>
            <person name="White J.R."/>
            <person name="Zody M.C."/>
            <person name="Lander E.S."/>
            <person name="Lindblad-Toh K."/>
        </authorList>
    </citation>
    <scope>NUCLEOTIDE SEQUENCE [LARGE SCALE GENOMIC DNA]</scope>
    <source>
        <strain evidence="7 8">Thoroughbred</strain>
    </source>
</reference>
<keyword evidence="5 6" id="KW-0472">Membrane</keyword>
<evidence type="ECO:0000256" key="5">
    <source>
        <dbReference type="ARBA" id="ARBA00023136"/>
    </source>
</evidence>
<dbReference type="GO" id="GO:0005886">
    <property type="term" value="C:plasma membrane"/>
    <property type="evidence" value="ECO:0000318"/>
    <property type="project" value="GO_Central"/>
</dbReference>
<dbReference type="STRING" id="9796.ENSECAP00000014995"/>
<evidence type="ECO:0000256" key="2">
    <source>
        <dbReference type="ARBA" id="ARBA00009565"/>
    </source>
</evidence>